<dbReference type="AlphaFoldDB" id="A0A8T4GW16"/>
<name>A0A8T4GW16_9EURY</name>
<dbReference type="RefSeq" id="WP_209489868.1">
    <property type="nucleotide sequence ID" value="NZ_JAGGLC010000001.1"/>
</dbReference>
<comment type="caution">
    <text evidence="2">The sequence shown here is derived from an EMBL/GenBank/DDBJ whole genome shotgun (WGS) entry which is preliminary data.</text>
</comment>
<reference evidence="2" key="1">
    <citation type="submission" date="2021-03" db="EMBL/GenBank/DDBJ databases">
        <title>Genomic Encyclopedia of Type Strains, Phase IV (KMG-IV): sequencing the most valuable type-strain genomes for metagenomic binning, comparative biology and taxonomic classification.</title>
        <authorList>
            <person name="Goeker M."/>
        </authorList>
    </citation>
    <scope>NUCLEOTIDE SEQUENCE</scope>
    <source>
        <strain evidence="2">DSM 26232</strain>
    </source>
</reference>
<feature type="region of interest" description="Disordered" evidence="1">
    <location>
        <begin position="35"/>
        <end position="58"/>
    </location>
</feature>
<organism evidence="2 3">
    <name type="scientific">Halolamina salifodinae</name>
    <dbReference type="NCBI Taxonomy" id="1202767"/>
    <lineage>
        <taxon>Archaea</taxon>
        <taxon>Methanobacteriati</taxon>
        <taxon>Methanobacteriota</taxon>
        <taxon>Stenosarchaea group</taxon>
        <taxon>Halobacteria</taxon>
        <taxon>Halobacteriales</taxon>
        <taxon>Haloferacaceae</taxon>
    </lineage>
</organism>
<sequence>MELSQIQQYAGGRAADTDLTTDALRTRYAALRARAADSEEAAAETRPVSGRRTGASLL</sequence>
<gene>
    <name evidence="2" type="ORF">J2753_000357</name>
</gene>
<evidence type="ECO:0000313" key="3">
    <source>
        <dbReference type="Proteomes" id="UP000823736"/>
    </source>
</evidence>
<accession>A0A8T4GW16</accession>
<dbReference type="EMBL" id="JAGGLC010000001">
    <property type="protein sequence ID" value="MBP1985884.1"/>
    <property type="molecule type" value="Genomic_DNA"/>
</dbReference>
<evidence type="ECO:0000256" key="1">
    <source>
        <dbReference type="SAM" id="MobiDB-lite"/>
    </source>
</evidence>
<evidence type="ECO:0000313" key="2">
    <source>
        <dbReference type="EMBL" id="MBP1985884.1"/>
    </source>
</evidence>
<protein>
    <submittedName>
        <fullName evidence="2">Uncharacterized protein</fullName>
    </submittedName>
</protein>
<keyword evidence="3" id="KW-1185">Reference proteome</keyword>
<dbReference type="Proteomes" id="UP000823736">
    <property type="component" value="Unassembled WGS sequence"/>
</dbReference>
<proteinExistence type="predicted"/>